<protein>
    <submittedName>
        <fullName evidence="2">Uncharacterized protein</fullName>
    </submittedName>
</protein>
<evidence type="ECO:0000256" key="1">
    <source>
        <dbReference type="SAM" id="MobiDB-lite"/>
    </source>
</evidence>
<dbReference type="Proteomes" id="UP001501523">
    <property type="component" value="Unassembled WGS sequence"/>
</dbReference>
<organism evidence="2 3">
    <name type="scientific">Dokdonella soli</name>
    <dbReference type="NCBI Taxonomy" id="529810"/>
    <lineage>
        <taxon>Bacteria</taxon>
        <taxon>Pseudomonadati</taxon>
        <taxon>Pseudomonadota</taxon>
        <taxon>Gammaproteobacteria</taxon>
        <taxon>Lysobacterales</taxon>
        <taxon>Rhodanobacteraceae</taxon>
        <taxon>Dokdonella</taxon>
    </lineage>
</organism>
<feature type="compositionally biased region" description="Polar residues" evidence="1">
    <location>
        <begin position="13"/>
        <end position="23"/>
    </location>
</feature>
<evidence type="ECO:0000313" key="2">
    <source>
        <dbReference type="EMBL" id="GAA0719947.1"/>
    </source>
</evidence>
<accession>A0ABN1IRR6</accession>
<proteinExistence type="predicted"/>
<dbReference type="RefSeq" id="WP_343792370.1">
    <property type="nucleotide sequence ID" value="NZ_BAAAEU010000024.1"/>
</dbReference>
<reference evidence="2 3" key="1">
    <citation type="journal article" date="2019" name="Int. J. Syst. Evol. Microbiol.">
        <title>The Global Catalogue of Microorganisms (GCM) 10K type strain sequencing project: providing services to taxonomists for standard genome sequencing and annotation.</title>
        <authorList>
            <consortium name="The Broad Institute Genomics Platform"/>
            <consortium name="The Broad Institute Genome Sequencing Center for Infectious Disease"/>
            <person name="Wu L."/>
            <person name="Ma J."/>
        </authorList>
    </citation>
    <scope>NUCLEOTIDE SEQUENCE [LARGE SCALE GENOMIC DNA]</scope>
    <source>
        <strain evidence="2 3">JCM 15421</strain>
    </source>
</reference>
<name>A0ABN1IRR6_9GAMM</name>
<sequence>MGLFSNWFKGKPAQQTPPAQTVLSAVQPPTRSIKYDASLVAKLKSDHGELVELYGTLGKDAQAGR</sequence>
<comment type="caution">
    <text evidence="2">The sequence shown here is derived from an EMBL/GenBank/DDBJ whole genome shotgun (WGS) entry which is preliminary data.</text>
</comment>
<keyword evidence="3" id="KW-1185">Reference proteome</keyword>
<evidence type="ECO:0000313" key="3">
    <source>
        <dbReference type="Proteomes" id="UP001501523"/>
    </source>
</evidence>
<feature type="region of interest" description="Disordered" evidence="1">
    <location>
        <begin position="1"/>
        <end position="23"/>
    </location>
</feature>
<gene>
    <name evidence="2" type="ORF">GCM10009105_28910</name>
</gene>
<dbReference type="EMBL" id="BAAAEU010000024">
    <property type="protein sequence ID" value="GAA0719947.1"/>
    <property type="molecule type" value="Genomic_DNA"/>
</dbReference>